<proteinExistence type="predicted"/>
<evidence type="ECO:0000313" key="2">
    <source>
        <dbReference type="Proteomes" id="UP000463470"/>
    </source>
</evidence>
<gene>
    <name evidence="1" type="ORF">GTO91_08595</name>
</gene>
<sequence>MIFLSMVNSPNDMGGPLTRRTEGYQDLYKKRYNVAASRARDQMWVVYSLHPDTDLQDGDLRLQLIRHAQDPYNLLNLFEQNRKNLIRNLKNRC</sequence>
<dbReference type="RefSeq" id="WP_161257828.1">
    <property type="nucleotide sequence ID" value="NZ_WXEY01000007.1"/>
</dbReference>
<dbReference type="OrthoDB" id="9757917at2"/>
<reference evidence="1 2" key="1">
    <citation type="submission" date="2020-01" db="EMBL/GenBank/DDBJ databases">
        <title>Whole-genome sequence of Heliobacterium undosum DSM 13378.</title>
        <authorList>
            <person name="Kyndt J.A."/>
            <person name="Meyer T.E."/>
        </authorList>
    </citation>
    <scope>NUCLEOTIDE SEQUENCE [LARGE SCALE GENOMIC DNA]</scope>
    <source>
        <strain evidence="1 2">DSM 13378</strain>
    </source>
</reference>
<evidence type="ECO:0000313" key="1">
    <source>
        <dbReference type="EMBL" id="MZP29762.1"/>
    </source>
</evidence>
<dbReference type="InterPro" id="IPR027417">
    <property type="entry name" value="P-loop_NTPase"/>
</dbReference>
<accession>A0A845KZZ2</accession>
<evidence type="ECO:0008006" key="3">
    <source>
        <dbReference type="Google" id="ProtNLM"/>
    </source>
</evidence>
<dbReference type="Gene3D" id="3.40.50.300">
    <property type="entry name" value="P-loop containing nucleotide triphosphate hydrolases"/>
    <property type="match status" value="1"/>
</dbReference>
<keyword evidence="2" id="KW-1185">Reference proteome</keyword>
<dbReference type="EMBL" id="WXEY01000007">
    <property type="protein sequence ID" value="MZP29762.1"/>
    <property type="molecule type" value="Genomic_DNA"/>
</dbReference>
<comment type="caution">
    <text evidence="1">The sequence shown here is derived from an EMBL/GenBank/DDBJ whole genome shotgun (WGS) entry which is preliminary data.</text>
</comment>
<dbReference type="Proteomes" id="UP000463470">
    <property type="component" value="Unassembled WGS sequence"/>
</dbReference>
<name>A0A845KZZ2_9FIRM</name>
<protein>
    <recommendedName>
        <fullName evidence="3">DNA2/NAM7 helicase-like C-terminal domain-containing protein</fullName>
    </recommendedName>
</protein>
<organism evidence="1 2">
    <name type="scientific">Heliomicrobium undosum</name>
    <dbReference type="NCBI Taxonomy" id="121734"/>
    <lineage>
        <taxon>Bacteria</taxon>
        <taxon>Bacillati</taxon>
        <taxon>Bacillota</taxon>
        <taxon>Clostridia</taxon>
        <taxon>Eubacteriales</taxon>
        <taxon>Heliobacteriaceae</taxon>
        <taxon>Heliomicrobium</taxon>
    </lineage>
</organism>
<dbReference type="AlphaFoldDB" id="A0A845KZZ2"/>